<evidence type="ECO:0000256" key="1">
    <source>
        <dbReference type="ARBA" id="ARBA00004651"/>
    </source>
</evidence>
<feature type="transmembrane region" description="Helical" evidence="6">
    <location>
        <begin position="50"/>
        <end position="69"/>
    </location>
</feature>
<dbReference type="RefSeq" id="WP_320233410.1">
    <property type="nucleotide sequence ID" value="NZ_JAVIJF010000008.1"/>
</dbReference>
<feature type="transmembrane region" description="Helical" evidence="6">
    <location>
        <begin position="175"/>
        <end position="195"/>
    </location>
</feature>
<keyword evidence="8" id="KW-1185">Reference proteome</keyword>
<organism evidence="7 8">
    <name type="scientific">Mesorhizobium montanum</name>
    <dbReference type="NCBI Taxonomy" id="3072323"/>
    <lineage>
        <taxon>Bacteria</taxon>
        <taxon>Pseudomonadati</taxon>
        <taxon>Pseudomonadota</taxon>
        <taxon>Alphaproteobacteria</taxon>
        <taxon>Hyphomicrobiales</taxon>
        <taxon>Phyllobacteriaceae</taxon>
        <taxon>Mesorhizobium</taxon>
    </lineage>
</organism>
<feature type="transmembrane region" description="Helical" evidence="6">
    <location>
        <begin position="352"/>
        <end position="370"/>
    </location>
</feature>
<keyword evidence="4 6" id="KW-1133">Transmembrane helix</keyword>
<evidence type="ECO:0000256" key="2">
    <source>
        <dbReference type="ARBA" id="ARBA00022475"/>
    </source>
</evidence>
<name>A0ABU4ZJC5_9HYPH</name>
<feature type="transmembrane region" description="Helical" evidence="6">
    <location>
        <begin position="12"/>
        <end position="30"/>
    </location>
</feature>
<dbReference type="Proteomes" id="UP001276840">
    <property type="component" value="Unassembled WGS sequence"/>
</dbReference>
<keyword evidence="3 6" id="KW-0812">Transmembrane</keyword>
<dbReference type="PANTHER" id="PTHR32196">
    <property type="entry name" value="ABC TRANSPORTER PERMEASE PROTEIN YPHD-RELATED-RELATED"/>
    <property type="match status" value="1"/>
</dbReference>
<keyword evidence="5 6" id="KW-0472">Membrane</keyword>
<feature type="transmembrane region" description="Helical" evidence="6">
    <location>
        <begin position="99"/>
        <end position="123"/>
    </location>
</feature>
<protein>
    <submittedName>
        <fullName evidence="7">ABC transporter permease</fullName>
    </submittedName>
</protein>
<accession>A0ABU4ZJC5</accession>
<sequence length="431" mass="44708">MNLISLLSRTKLYWGLIAIFLIGVFGSPISSKGNNIFLSYGNLLDVLRQVSTTGLIATGMTAVILTGGIDLSVGSLMAICSVVCAMLLTVPGFTPSAALGVPTVALVALCLGALATRFILLNIEKSRAGAEAGRDVRLDKARGLVIPGVVGVILCCLSLWYLLPQVETKFGVLGVLLAAPCVGLLFGTINGFIIVAGRLQPFIVTLAMMVTALGIARLTAGQNNAVLPVYTGSNATAEFEVLRSLVFGIVPMPGLFFLGAIVIYGAVLRFTPFGRYVYAIGGNEEAARLSGIAAGRVKIVTYAVSGLLAGIAAVLYVAQYRQGKPDAGAGLELDAIAAVVIGGTSLMGGRGSLIGTFCGVLIFGLLSNILQLHNINSNLQLVLKGAIIIGTVLVQERNAGDLLSYLRLPGGRTAQKETAAAKRPSQETSSL</sequence>
<dbReference type="PANTHER" id="PTHR32196:SF72">
    <property type="entry name" value="RIBOSE IMPORT PERMEASE PROTEIN RBSC"/>
    <property type="match status" value="1"/>
</dbReference>
<evidence type="ECO:0000256" key="4">
    <source>
        <dbReference type="ARBA" id="ARBA00022989"/>
    </source>
</evidence>
<evidence type="ECO:0000313" key="7">
    <source>
        <dbReference type="EMBL" id="MDX8525464.1"/>
    </source>
</evidence>
<feature type="transmembrane region" description="Helical" evidence="6">
    <location>
        <begin position="241"/>
        <end position="267"/>
    </location>
</feature>
<keyword evidence="2" id="KW-1003">Cell membrane</keyword>
<dbReference type="CDD" id="cd06579">
    <property type="entry name" value="TM_PBP1_transp_AraH_like"/>
    <property type="match status" value="1"/>
</dbReference>
<evidence type="ECO:0000313" key="8">
    <source>
        <dbReference type="Proteomes" id="UP001276840"/>
    </source>
</evidence>
<comment type="subcellular location">
    <subcellularLocation>
        <location evidence="1">Cell membrane</location>
        <topology evidence="1">Multi-pass membrane protein</topology>
    </subcellularLocation>
</comment>
<comment type="caution">
    <text evidence="7">The sequence shown here is derived from an EMBL/GenBank/DDBJ whole genome shotgun (WGS) entry which is preliminary data.</text>
</comment>
<feature type="transmembrane region" description="Helical" evidence="6">
    <location>
        <begin position="76"/>
        <end position="93"/>
    </location>
</feature>
<reference evidence="7 8" key="1">
    <citation type="submission" date="2023-08" db="EMBL/GenBank/DDBJ databases">
        <title>Implementing the SeqCode for naming new Mesorhizobium species isolated from Vachellia karroo root nodules.</title>
        <authorList>
            <person name="Van Lill M."/>
        </authorList>
    </citation>
    <scope>NUCLEOTIDE SEQUENCE [LARGE SCALE GENOMIC DNA]</scope>
    <source>
        <strain evidence="7 8">MSK 1335</strain>
    </source>
</reference>
<evidence type="ECO:0000256" key="5">
    <source>
        <dbReference type="ARBA" id="ARBA00023136"/>
    </source>
</evidence>
<proteinExistence type="predicted"/>
<dbReference type="InterPro" id="IPR001851">
    <property type="entry name" value="ABC_transp_permease"/>
</dbReference>
<evidence type="ECO:0000256" key="3">
    <source>
        <dbReference type="ARBA" id="ARBA00022692"/>
    </source>
</evidence>
<feature type="transmembrane region" description="Helical" evidence="6">
    <location>
        <begin position="299"/>
        <end position="318"/>
    </location>
</feature>
<feature type="transmembrane region" description="Helical" evidence="6">
    <location>
        <begin position="144"/>
        <end position="163"/>
    </location>
</feature>
<gene>
    <name evidence="7" type="ORF">RFM68_13175</name>
</gene>
<dbReference type="EMBL" id="JAVIJF010000008">
    <property type="protein sequence ID" value="MDX8525464.1"/>
    <property type="molecule type" value="Genomic_DNA"/>
</dbReference>
<feature type="transmembrane region" description="Helical" evidence="6">
    <location>
        <begin position="202"/>
        <end position="221"/>
    </location>
</feature>
<evidence type="ECO:0000256" key="6">
    <source>
        <dbReference type="SAM" id="Phobius"/>
    </source>
</evidence>
<dbReference type="Pfam" id="PF02653">
    <property type="entry name" value="BPD_transp_2"/>
    <property type="match status" value="2"/>
</dbReference>